<evidence type="ECO:0000313" key="6">
    <source>
        <dbReference type="Proteomes" id="UP000000235"/>
    </source>
</evidence>
<comment type="similarity">
    <text evidence="1">Belongs to the peptidase S13 family.</text>
</comment>
<keyword evidence="4" id="KW-1133">Transmembrane helix</keyword>
<proteinExistence type="inferred from homology"/>
<dbReference type="GO" id="GO:0004185">
    <property type="term" value="F:serine-type carboxypeptidase activity"/>
    <property type="evidence" value="ECO:0007669"/>
    <property type="project" value="InterPro"/>
</dbReference>
<organism evidence="5 6">
    <name type="scientific">Salinispora tropica (strain ATCC BAA-916 / DSM 44818 / JCM 13857 / NBRC 105044 / CNB-440)</name>
    <dbReference type="NCBI Taxonomy" id="369723"/>
    <lineage>
        <taxon>Bacteria</taxon>
        <taxon>Bacillati</taxon>
        <taxon>Actinomycetota</taxon>
        <taxon>Actinomycetes</taxon>
        <taxon>Micromonosporales</taxon>
        <taxon>Micromonosporaceae</taxon>
        <taxon>Salinispora</taxon>
    </lineage>
</organism>
<dbReference type="Gene3D" id="3.40.710.10">
    <property type="entry name" value="DD-peptidase/beta-lactamase superfamily"/>
    <property type="match status" value="2"/>
</dbReference>
<dbReference type="EMBL" id="CP000667">
    <property type="protein sequence ID" value="ABP56740.1"/>
    <property type="molecule type" value="Genomic_DNA"/>
</dbReference>
<sequence length="593" mass="59286">MGREDSHYRPEQSTGRETGRSARGSAVGRVPVPEAHPDHQPAAGPEQGTSPDRPSPAELTPADGEAACFPAPGDSDEPTPASHGEPDEPARNSAGEPGEPAGHGDSRAPVPSGATSPGRSRRWLLPAVLASVGLLALAAVGVTVARSGPVAQWHDGGADGQSAVEPPPAVLAVADVNAPEPAAAGVRAALDPLVNSAALGDRVNVSVTDVASGAILYDQGAADGTVPASVTKLVTAATVLAARDPGHRIPTRAVAGAAPGEVVLIGGGDPTLAVDGTGFYPGAARLDELAAQVKTALGGVAPTRVVVDSSLYSGPVHEPGWDDDILSEGYGAAITALMTDGARSDLEQAKRDHDDGRHAAKRVKEPDLHAGAAFAQLLGVPTGAVERGTAPEAGADATAGAPGSELGVVESLPMVRLVDIMISDSDNVVAEVLARQVALARGQPASFSGAAESMRAVAGELGLPVAALTLADGSGLSRANRISPSLLTDLVRLAADGSRPELATLFGGLPVAAWSGTLTKRYTDVAAQAGAGMVRAKTGTLTGVHAIAGLVTTADGRLLAFAVLTDRAPDDGLTAARVALDRITAALAACGCR</sequence>
<dbReference type="eggNOG" id="COG2027">
    <property type="taxonomic scope" value="Bacteria"/>
</dbReference>
<dbReference type="AlphaFoldDB" id="A4XCT3"/>
<dbReference type="PATRIC" id="fig|369723.5.peg.4458"/>
<evidence type="ECO:0000256" key="1">
    <source>
        <dbReference type="ARBA" id="ARBA00006096"/>
    </source>
</evidence>
<dbReference type="NCBIfam" id="TIGR00666">
    <property type="entry name" value="PBP4"/>
    <property type="match status" value="1"/>
</dbReference>
<dbReference type="KEGG" id="stp:Strop_4312"/>
<dbReference type="PANTHER" id="PTHR30023:SF0">
    <property type="entry name" value="PENICILLIN-SENSITIVE CARBOXYPEPTIDASE A"/>
    <property type="match status" value="1"/>
</dbReference>
<dbReference type="SUPFAM" id="SSF56601">
    <property type="entry name" value="beta-lactamase/transpeptidase-like"/>
    <property type="match status" value="1"/>
</dbReference>
<evidence type="ECO:0000256" key="3">
    <source>
        <dbReference type="SAM" id="MobiDB-lite"/>
    </source>
</evidence>
<keyword evidence="2" id="KW-0378">Hydrolase</keyword>
<keyword evidence="6" id="KW-1185">Reference proteome</keyword>
<keyword evidence="4" id="KW-0812">Transmembrane</keyword>
<dbReference type="Gene3D" id="3.50.80.20">
    <property type="entry name" value="D-Ala-D-Ala carboxypeptidase C, peptidase S13"/>
    <property type="match status" value="1"/>
</dbReference>
<feature type="region of interest" description="Disordered" evidence="3">
    <location>
        <begin position="1"/>
        <end position="119"/>
    </location>
</feature>
<dbReference type="HOGENOM" id="CLU_017692_0_0_11"/>
<protein>
    <submittedName>
        <fullName evidence="5">D-alanyl-D-alanine carboxypeptidase/D-alanyl-D-alanine-endopeptidase</fullName>
    </submittedName>
</protein>
<feature type="transmembrane region" description="Helical" evidence="4">
    <location>
        <begin position="123"/>
        <end position="145"/>
    </location>
</feature>
<dbReference type="InterPro" id="IPR012338">
    <property type="entry name" value="Beta-lactam/transpept-like"/>
</dbReference>
<reference evidence="6" key="1">
    <citation type="journal article" date="2007" name="Proc. Natl. Acad. Sci. U.S.A.">
        <title>Genome sequencing reveals complex secondary metabolome in the marine actinomycete Salinispora tropica.</title>
        <authorList>
            <person name="Udwary D.W."/>
            <person name="Zeigler L."/>
            <person name="Asolkar R.N."/>
            <person name="Singan V."/>
            <person name="Lapidus A."/>
            <person name="Fenical W."/>
            <person name="Jensen P.R."/>
            <person name="Moore B.S."/>
        </authorList>
    </citation>
    <scope>NUCLEOTIDE SEQUENCE [LARGE SCALE GENOMIC DNA]</scope>
    <source>
        <strain evidence="6">ATCC BAA-916 / DSM 44818 / CNB-440</strain>
    </source>
</reference>
<evidence type="ECO:0000256" key="2">
    <source>
        <dbReference type="ARBA" id="ARBA00022801"/>
    </source>
</evidence>
<dbReference type="PRINTS" id="PR00922">
    <property type="entry name" value="DADACBPTASE3"/>
</dbReference>
<evidence type="ECO:0000313" key="5">
    <source>
        <dbReference type="EMBL" id="ABP56740.1"/>
    </source>
</evidence>
<keyword evidence="5" id="KW-0121">Carboxypeptidase</keyword>
<accession>A4XCT3</accession>
<gene>
    <name evidence="5" type="ordered locus">Strop_4312</name>
</gene>
<dbReference type="GO" id="GO:0000270">
    <property type="term" value="P:peptidoglycan metabolic process"/>
    <property type="evidence" value="ECO:0007669"/>
    <property type="project" value="TreeGrafter"/>
</dbReference>
<dbReference type="GO" id="GO:0006508">
    <property type="term" value="P:proteolysis"/>
    <property type="evidence" value="ECO:0007669"/>
    <property type="project" value="InterPro"/>
</dbReference>
<dbReference type="InterPro" id="IPR000667">
    <property type="entry name" value="Peptidase_S13"/>
</dbReference>
<name>A4XCT3_SALTO</name>
<feature type="compositionally biased region" description="Basic and acidic residues" evidence="3">
    <location>
        <begin position="1"/>
        <end position="10"/>
    </location>
</feature>
<dbReference type="Pfam" id="PF02113">
    <property type="entry name" value="Peptidase_S13"/>
    <property type="match status" value="2"/>
</dbReference>
<dbReference type="PANTHER" id="PTHR30023">
    <property type="entry name" value="D-ALANYL-D-ALANINE CARBOXYPEPTIDASE"/>
    <property type="match status" value="1"/>
</dbReference>
<keyword evidence="5" id="KW-0645">Protease</keyword>
<dbReference type="Proteomes" id="UP000000235">
    <property type="component" value="Chromosome"/>
</dbReference>
<keyword evidence="4" id="KW-0472">Membrane</keyword>
<dbReference type="STRING" id="369723.Strop_4312"/>
<evidence type="ECO:0000256" key="4">
    <source>
        <dbReference type="SAM" id="Phobius"/>
    </source>
</evidence>